<name>X1NB38_9ZZZZ</name>
<proteinExistence type="predicted"/>
<accession>X1NB38</accession>
<comment type="caution">
    <text evidence="1">The sequence shown here is derived from an EMBL/GenBank/DDBJ whole genome shotgun (WGS) entry which is preliminary data.</text>
</comment>
<organism evidence="1">
    <name type="scientific">marine sediment metagenome</name>
    <dbReference type="NCBI Taxonomy" id="412755"/>
    <lineage>
        <taxon>unclassified sequences</taxon>
        <taxon>metagenomes</taxon>
        <taxon>ecological metagenomes</taxon>
    </lineage>
</organism>
<dbReference type="EMBL" id="BARV01017496">
    <property type="protein sequence ID" value="GAI24015.1"/>
    <property type="molecule type" value="Genomic_DNA"/>
</dbReference>
<evidence type="ECO:0000313" key="1">
    <source>
        <dbReference type="EMBL" id="GAI24015.1"/>
    </source>
</evidence>
<protein>
    <submittedName>
        <fullName evidence="1">Uncharacterized protein</fullName>
    </submittedName>
</protein>
<reference evidence="1" key="1">
    <citation type="journal article" date="2014" name="Front. Microbiol.">
        <title>High frequency of phylogenetically diverse reductive dehalogenase-homologous genes in deep subseafloor sedimentary metagenomes.</title>
        <authorList>
            <person name="Kawai M."/>
            <person name="Futagami T."/>
            <person name="Toyoda A."/>
            <person name="Takaki Y."/>
            <person name="Nishi S."/>
            <person name="Hori S."/>
            <person name="Arai W."/>
            <person name="Tsubouchi T."/>
            <person name="Morono Y."/>
            <person name="Uchiyama I."/>
            <person name="Ito T."/>
            <person name="Fujiyama A."/>
            <person name="Inagaki F."/>
            <person name="Takami H."/>
        </authorList>
    </citation>
    <scope>NUCLEOTIDE SEQUENCE</scope>
    <source>
        <strain evidence="1">Expedition CK06-06</strain>
    </source>
</reference>
<sequence>LDRIGWGESLQDLMKTIGDYKWVEHSETLIPQLLQGKTLGKIFPEAFGKSEEV</sequence>
<gene>
    <name evidence="1" type="ORF">S06H3_29804</name>
</gene>
<dbReference type="AlphaFoldDB" id="X1NB38"/>
<feature type="non-terminal residue" evidence="1">
    <location>
        <position position="1"/>
    </location>
</feature>